<proteinExistence type="predicted"/>
<gene>
    <name evidence="1" type="ORF">Ahy_A01g003131</name>
</gene>
<name>A0A445ESJ0_ARAHY</name>
<dbReference type="EMBL" id="SDMP01000001">
    <property type="protein sequence ID" value="RYR78361.1"/>
    <property type="molecule type" value="Genomic_DNA"/>
</dbReference>
<evidence type="ECO:0000313" key="2">
    <source>
        <dbReference type="Proteomes" id="UP000289738"/>
    </source>
</evidence>
<dbReference type="AlphaFoldDB" id="A0A445ESJ0"/>
<organism evidence="1 2">
    <name type="scientific">Arachis hypogaea</name>
    <name type="common">Peanut</name>
    <dbReference type="NCBI Taxonomy" id="3818"/>
    <lineage>
        <taxon>Eukaryota</taxon>
        <taxon>Viridiplantae</taxon>
        <taxon>Streptophyta</taxon>
        <taxon>Embryophyta</taxon>
        <taxon>Tracheophyta</taxon>
        <taxon>Spermatophyta</taxon>
        <taxon>Magnoliopsida</taxon>
        <taxon>eudicotyledons</taxon>
        <taxon>Gunneridae</taxon>
        <taxon>Pentapetalae</taxon>
        <taxon>rosids</taxon>
        <taxon>fabids</taxon>
        <taxon>Fabales</taxon>
        <taxon>Fabaceae</taxon>
        <taxon>Papilionoideae</taxon>
        <taxon>50 kb inversion clade</taxon>
        <taxon>dalbergioids sensu lato</taxon>
        <taxon>Dalbergieae</taxon>
        <taxon>Pterocarpus clade</taxon>
        <taxon>Arachis</taxon>
    </lineage>
</organism>
<dbReference type="Proteomes" id="UP000289738">
    <property type="component" value="Chromosome A01"/>
</dbReference>
<accession>A0A445ESJ0</accession>
<sequence length="116" mass="13925">MESRYEFYHHTGILDITYKNEFMEHYLVLFRLHKKIWVILLSLYFYKIKTLNRIIIDCCVLQNFIWLNMDFDPDKDTLLEKEQPLIEEQHGGNKDGNDKMTESVKLAINGLLDEII</sequence>
<reference evidence="1 2" key="1">
    <citation type="submission" date="2019-01" db="EMBL/GenBank/DDBJ databases">
        <title>Sequencing of cultivated peanut Arachis hypogaea provides insights into genome evolution and oil improvement.</title>
        <authorList>
            <person name="Chen X."/>
        </authorList>
    </citation>
    <scope>NUCLEOTIDE SEQUENCE [LARGE SCALE GENOMIC DNA]</scope>
    <source>
        <strain evidence="2">cv. Fuhuasheng</strain>
        <tissue evidence="1">Leaves</tissue>
    </source>
</reference>
<protein>
    <submittedName>
        <fullName evidence="1">Uncharacterized protein</fullName>
    </submittedName>
</protein>
<evidence type="ECO:0000313" key="1">
    <source>
        <dbReference type="EMBL" id="RYR78361.1"/>
    </source>
</evidence>
<comment type="caution">
    <text evidence="1">The sequence shown here is derived from an EMBL/GenBank/DDBJ whole genome shotgun (WGS) entry which is preliminary data.</text>
</comment>
<keyword evidence="2" id="KW-1185">Reference proteome</keyword>